<dbReference type="Pfam" id="PF02278">
    <property type="entry name" value="Lyase_8"/>
    <property type="match status" value="1"/>
</dbReference>
<dbReference type="InterPro" id="IPR014718">
    <property type="entry name" value="GH-type_carb-bd"/>
</dbReference>
<dbReference type="InterPro" id="IPR003159">
    <property type="entry name" value="Lyase_8_central_dom"/>
</dbReference>
<dbReference type="KEGG" id="plue:EWM63_03305"/>
<dbReference type="InterPro" id="IPR008929">
    <property type="entry name" value="Chondroitin_lyas"/>
</dbReference>
<gene>
    <name evidence="9" type="ORF">EWM63_03305</name>
</gene>
<dbReference type="GO" id="GO:0030246">
    <property type="term" value="F:carbohydrate binding"/>
    <property type="evidence" value="ECO:0007669"/>
    <property type="project" value="InterPro"/>
</dbReference>
<name>A0A4P6KTA2_9BURK</name>
<proteinExistence type="inferred from homology"/>
<dbReference type="InterPro" id="IPR011071">
    <property type="entry name" value="Lyase_8-like_C"/>
</dbReference>
<feature type="domain" description="Polysaccharide lyase 8 N-terminal alpha-helical" evidence="8">
    <location>
        <begin position="52"/>
        <end position="382"/>
    </location>
</feature>
<protein>
    <submittedName>
        <fullName evidence="9">Hyaluronate lyase</fullName>
    </submittedName>
</protein>
<dbReference type="InterPro" id="IPR012970">
    <property type="entry name" value="Lyase_8_alpha_N"/>
</dbReference>
<dbReference type="GO" id="GO:0016837">
    <property type="term" value="F:carbon-oxygen lyase activity, acting on polysaccharides"/>
    <property type="evidence" value="ECO:0007669"/>
    <property type="project" value="UniProtKB-ARBA"/>
</dbReference>
<feature type="signal peptide" evidence="5">
    <location>
        <begin position="1"/>
        <end position="34"/>
    </location>
</feature>
<dbReference type="SUPFAM" id="SSF49863">
    <property type="entry name" value="Hyaluronate lyase-like, C-terminal domain"/>
    <property type="match status" value="1"/>
</dbReference>
<feature type="chain" id="PRO_5020403681" evidence="5">
    <location>
        <begin position="35"/>
        <end position="825"/>
    </location>
</feature>
<evidence type="ECO:0000259" key="8">
    <source>
        <dbReference type="Pfam" id="PF08124"/>
    </source>
</evidence>
<dbReference type="Gene3D" id="2.70.98.10">
    <property type="match status" value="1"/>
</dbReference>
<evidence type="ECO:0000256" key="3">
    <source>
        <dbReference type="ARBA" id="ARBA00023239"/>
    </source>
</evidence>
<dbReference type="CDD" id="cd01083">
    <property type="entry name" value="GAG_Lyase"/>
    <property type="match status" value="1"/>
</dbReference>
<feature type="active site" evidence="4">
    <location>
        <position position="279"/>
    </location>
</feature>
<keyword evidence="10" id="KW-1185">Reference proteome</keyword>
<accession>A0A4P6KTA2</accession>
<dbReference type="PANTHER" id="PTHR38481:SF1">
    <property type="entry name" value="HYALURONATE LYASE"/>
    <property type="match status" value="1"/>
</dbReference>
<dbReference type="Proteomes" id="UP000290637">
    <property type="component" value="Chromosome"/>
</dbReference>
<evidence type="ECO:0000256" key="1">
    <source>
        <dbReference type="ARBA" id="ARBA00006699"/>
    </source>
</evidence>
<dbReference type="OrthoDB" id="6636047at2"/>
<evidence type="ECO:0000256" key="2">
    <source>
        <dbReference type="ARBA" id="ARBA00022729"/>
    </source>
</evidence>
<dbReference type="PANTHER" id="PTHR38481">
    <property type="entry name" value="HYALURONATE LYASE"/>
    <property type="match status" value="1"/>
</dbReference>
<evidence type="ECO:0000313" key="9">
    <source>
        <dbReference type="EMBL" id="QBE62130.1"/>
    </source>
</evidence>
<evidence type="ECO:0000313" key="10">
    <source>
        <dbReference type="Proteomes" id="UP000290637"/>
    </source>
</evidence>
<evidence type="ECO:0000259" key="6">
    <source>
        <dbReference type="Pfam" id="PF02278"/>
    </source>
</evidence>
<dbReference type="InterPro" id="IPR004103">
    <property type="entry name" value="Lyase_8_C"/>
</dbReference>
<dbReference type="SUPFAM" id="SSF74650">
    <property type="entry name" value="Galactose mutarotase-like"/>
    <property type="match status" value="1"/>
</dbReference>
<evidence type="ECO:0000256" key="4">
    <source>
        <dbReference type="PIRSR" id="PIRSR638970-1"/>
    </source>
</evidence>
<organism evidence="9 10">
    <name type="scientific">Pseudoduganella lutea</name>
    <dbReference type="NCBI Taxonomy" id="321985"/>
    <lineage>
        <taxon>Bacteria</taxon>
        <taxon>Pseudomonadati</taxon>
        <taxon>Pseudomonadota</taxon>
        <taxon>Betaproteobacteria</taxon>
        <taxon>Burkholderiales</taxon>
        <taxon>Oxalobacteraceae</taxon>
        <taxon>Telluria group</taxon>
        <taxon>Pseudoduganella</taxon>
    </lineage>
</organism>
<feature type="domain" description="Polysaccharide lyase family 8 C-terminal" evidence="7">
    <location>
        <begin position="703"/>
        <end position="768"/>
    </location>
</feature>
<dbReference type="AlphaFoldDB" id="A0A4P6KTA2"/>
<keyword evidence="3 9" id="KW-0456">Lyase</keyword>
<evidence type="ECO:0000259" key="7">
    <source>
        <dbReference type="Pfam" id="PF02884"/>
    </source>
</evidence>
<feature type="active site" evidence="4">
    <location>
        <position position="288"/>
    </location>
</feature>
<dbReference type="GO" id="GO:0005975">
    <property type="term" value="P:carbohydrate metabolic process"/>
    <property type="evidence" value="ECO:0007669"/>
    <property type="project" value="InterPro"/>
</dbReference>
<dbReference type="EMBL" id="CP035913">
    <property type="protein sequence ID" value="QBE62130.1"/>
    <property type="molecule type" value="Genomic_DNA"/>
</dbReference>
<dbReference type="Pfam" id="PF02884">
    <property type="entry name" value="Lyase_8_C"/>
    <property type="match status" value="1"/>
</dbReference>
<feature type="active site" evidence="4">
    <location>
        <position position="342"/>
    </location>
</feature>
<comment type="similarity">
    <text evidence="1">Belongs to the polysaccharide lyase 8 family.</text>
</comment>
<evidence type="ECO:0000256" key="5">
    <source>
        <dbReference type="SAM" id="SignalP"/>
    </source>
</evidence>
<reference evidence="9 10" key="1">
    <citation type="submission" date="2019-02" db="EMBL/GenBank/DDBJ databases">
        <title>Draft Genome Sequences of Six Type Strains of the Genus Massilia.</title>
        <authorList>
            <person name="Miess H."/>
            <person name="Frediansyhah A."/>
            <person name="Gross H."/>
        </authorList>
    </citation>
    <scope>NUCLEOTIDE SEQUENCE [LARGE SCALE GENOMIC DNA]</scope>
    <source>
        <strain evidence="9 10">DSM 17473</strain>
    </source>
</reference>
<feature type="domain" description="Polysaccharide lyase family 8 central" evidence="6">
    <location>
        <begin position="434"/>
        <end position="686"/>
    </location>
</feature>
<dbReference type="SUPFAM" id="SSF48230">
    <property type="entry name" value="Chondroitin AC/alginate lyase"/>
    <property type="match status" value="1"/>
</dbReference>
<dbReference type="InterPro" id="IPR011013">
    <property type="entry name" value="Gal_mutarotase_sf_dom"/>
</dbReference>
<dbReference type="Gene3D" id="2.60.220.10">
    <property type="entry name" value="Polysaccharide lyase family 8-like, C-terminal"/>
    <property type="match status" value="1"/>
</dbReference>
<keyword evidence="2 5" id="KW-0732">Signal</keyword>
<sequence>MSPFRRAAMRVALVAAMRVAFVAAFVAAPVPGLAAPAAAGTADRFDTLHARWQLHLTGAATLDRADPDVAAQLHARSRAAQGWLAGMHAAPDATRLWDDIAGFDDPKRLLASAAVTANAARLQQMALAYAAPGAPSHGDVALRDAVLAGTGWLLEHHYRRGKPAFGNWWDWQIGTPLRLLDIVTLMHAEVPRPLRERAVAAVNWHVPDPRYRTRNDGTIDRHNAETGANLLDKSLAAILAGMLARDEDRVALGRDAIGPALDCVETGDGFYRDGSFVQHGWVPYTGSYGAVALADFARLVHLLSGSAWPIGEARLARIVRWARDSYAPWFIDGGMPDALRGRKIATPTQTEHSVGRGMIASLATLAASAPAADATALRAAIKGWMARDRTFGAAYLAAPGGMGISALSLYELGLLKAIAADPAIPAAPEPPGARLYASMDRAILRGTGFAAVVSMTSPRMSAFESGNGENLLGWWTGMGMLALYTADQAQFGGAFWPTVDIRRLPGTTTDRSGSGWPVDWKMYPNKERWVGGATLGRHAALGMAFSLEGVTGSTLHGRKSWFLLGERILAMGAGIGGGAGPAETIVENRRLADPAARFVIDGAPRANGSVRGARWAHLRDDRAGSSIGYVFPHGADVVAGRGERRGAWRALNDQGSTEELSATFQSLALPHGARSDYAYVLLPNASVAATGQAAREPGLRIEANDATAAAVLDLAANVYAANLWRAGSAPRAGRAYVTASGPAAVVLAEEGGQLHLSIAEPTQGLDSLELSVARPVAAVLSADPAITVLATAPRLRLRIDTAKAAGKSHAAVFSLPAAHALTPRP</sequence>
<dbReference type="Gene3D" id="1.50.10.100">
    <property type="entry name" value="Chondroitin AC/alginate lyase"/>
    <property type="match status" value="1"/>
</dbReference>
<dbReference type="GO" id="GO:0005576">
    <property type="term" value="C:extracellular region"/>
    <property type="evidence" value="ECO:0007669"/>
    <property type="project" value="InterPro"/>
</dbReference>
<dbReference type="Pfam" id="PF08124">
    <property type="entry name" value="Lyase_8_N"/>
    <property type="match status" value="1"/>
</dbReference>
<dbReference type="InterPro" id="IPR038970">
    <property type="entry name" value="Lyase_8"/>
</dbReference>
<dbReference type="RefSeq" id="WP_130185267.1">
    <property type="nucleotide sequence ID" value="NZ_CP035913.1"/>
</dbReference>